<accession>A0A8H6HPL0</accession>
<dbReference type="AlphaFoldDB" id="A0A8H6HPL0"/>
<evidence type="ECO:0000313" key="3">
    <source>
        <dbReference type="Proteomes" id="UP000521943"/>
    </source>
</evidence>
<dbReference type="EMBL" id="JACGCI010000058">
    <property type="protein sequence ID" value="KAF6750127.1"/>
    <property type="molecule type" value="Genomic_DNA"/>
</dbReference>
<comment type="caution">
    <text evidence="2">The sequence shown here is derived from an EMBL/GenBank/DDBJ whole genome shotgun (WGS) entry which is preliminary data.</text>
</comment>
<proteinExistence type="predicted"/>
<reference evidence="2 3" key="1">
    <citation type="submission" date="2020-07" db="EMBL/GenBank/DDBJ databases">
        <title>Comparative genomics of pyrophilous fungi reveals a link between fire events and developmental genes.</title>
        <authorList>
            <consortium name="DOE Joint Genome Institute"/>
            <person name="Steindorff A.S."/>
            <person name="Carver A."/>
            <person name="Calhoun S."/>
            <person name="Stillman K."/>
            <person name="Liu H."/>
            <person name="Lipzen A."/>
            <person name="Pangilinan J."/>
            <person name="Labutti K."/>
            <person name="Bruns T.D."/>
            <person name="Grigoriev I.V."/>
        </authorList>
    </citation>
    <scope>NUCLEOTIDE SEQUENCE [LARGE SCALE GENOMIC DNA]</scope>
    <source>
        <strain evidence="2 3">CBS 144469</strain>
    </source>
</reference>
<dbReference type="OrthoDB" id="2691851at2759"/>
<name>A0A8H6HPL0_9AGAR</name>
<organism evidence="2 3">
    <name type="scientific">Ephemerocybe angulata</name>
    <dbReference type="NCBI Taxonomy" id="980116"/>
    <lineage>
        <taxon>Eukaryota</taxon>
        <taxon>Fungi</taxon>
        <taxon>Dikarya</taxon>
        <taxon>Basidiomycota</taxon>
        <taxon>Agaricomycotina</taxon>
        <taxon>Agaricomycetes</taxon>
        <taxon>Agaricomycetidae</taxon>
        <taxon>Agaricales</taxon>
        <taxon>Agaricineae</taxon>
        <taxon>Psathyrellaceae</taxon>
        <taxon>Ephemerocybe</taxon>
    </lineage>
</organism>
<protein>
    <submittedName>
        <fullName evidence="2">Uncharacterized protein</fullName>
    </submittedName>
</protein>
<evidence type="ECO:0000313" key="2">
    <source>
        <dbReference type="EMBL" id="KAF6750127.1"/>
    </source>
</evidence>
<evidence type="ECO:0000256" key="1">
    <source>
        <dbReference type="SAM" id="MobiDB-lite"/>
    </source>
</evidence>
<sequence>MSLALVAVALKQKRGIVGILEQVMKAARGAYKVRSFSEQERRLSKLLWRLGGDQRLQLPALSESAEPIPDSADHLSPKYLKGDYKVKNVTPQTCWRLGCERAEADYEPAARISEKAEEQDGVDMLSPIGPQDILPDPRSSCSNIR</sequence>
<keyword evidence="3" id="KW-1185">Reference proteome</keyword>
<dbReference type="Proteomes" id="UP000521943">
    <property type="component" value="Unassembled WGS sequence"/>
</dbReference>
<gene>
    <name evidence="2" type="ORF">DFP72DRAFT_1072474</name>
</gene>
<feature type="region of interest" description="Disordered" evidence="1">
    <location>
        <begin position="110"/>
        <end position="145"/>
    </location>
</feature>